<protein>
    <recommendedName>
        <fullName evidence="4">Heme exporter protein D</fullName>
    </recommendedName>
</protein>
<evidence type="ECO:0000256" key="1">
    <source>
        <dbReference type="SAM" id="Phobius"/>
    </source>
</evidence>
<dbReference type="EMBL" id="JAJUOS010000016">
    <property type="protein sequence ID" value="MCE5975011.1"/>
    <property type="molecule type" value="Genomic_DNA"/>
</dbReference>
<evidence type="ECO:0000313" key="2">
    <source>
        <dbReference type="EMBL" id="MCE5975011.1"/>
    </source>
</evidence>
<evidence type="ECO:0008006" key="4">
    <source>
        <dbReference type="Google" id="ProtNLM"/>
    </source>
</evidence>
<dbReference type="RefSeq" id="WP_233677945.1">
    <property type="nucleotide sequence ID" value="NZ_JAJUOS010000016.1"/>
</dbReference>
<keyword evidence="3" id="KW-1185">Reference proteome</keyword>
<gene>
    <name evidence="2" type="ORF">LZA78_16150</name>
</gene>
<organism evidence="2 3">
    <name type="scientific">Rhodobacter flavimaris</name>
    <dbReference type="NCBI Taxonomy" id="2907145"/>
    <lineage>
        <taxon>Bacteria</taxon>
        <taxon>Pseudomonadati</taxon>
        <taxon>Pseudomonadota</taxon>
        <taxon>Alphaproteobacteria</taxon>
        <taxon>Rhodobacterales</taxon>
        <taxon>Rhodobacter group</taxon>
        <taxon>Rhodobacter</taxon>
    </lineage>
</organism>
<feature type="transmembrane region" description="Helical" evidence="1">
    <location>
        <begin position="27"/>
        <end position="44"/>
    </location>
</feature>
<comment type="caution">
    <text evidence="2">The sequence shown here is derived from an EMBL/GenBank/DDBJ whole genome shotgun (WGS) entry which is preliminary data.</text>
</comment>
<keyword evidence="1" id="KW-0472">Membrane</keyword>
<dbReference type="Proteomes" id="UP001521181">
    <property type="component" value="Unassembled WGS sequence"/>
</dbReference>
<name>A0ABS8Z2W8_9RHOB</name>
<proteinExistence type="predicted"/>
<evidence type="ECO:0000313" key="3">
    <source>
        <dbReference type="Proteomes" id="UP001521181"/>
    </source>
</evidence>
<accession>A0ABS8Z2W8</accession>
<keyword evidence="1" id="KW-0812">Transmembrane</keyword>
<sequence length="59" mass="6486">MEAPFDTHTWDGITGAIFAGFGGSEPLWIGLCYLCVLIAVILGWRHEKHAYDAAKNGKH</sequence>
<keyword evidence="1" id="KW-1133">Transmembrane helix</keyword>
<reference evidence="2 3" key="1">
    <citation type="submission" date="2021-12" db="EMBL/GenBank/DDBJ databases">
        <title>Sinirhodobacter sp. WL0062 is a bacterium isolated from seawater.</title>
        <authorList>
            <person name="Wang L."/>
            <person name="He W."/>
            <person name="Zhang D.-F."/>
        </authorList>
    </citation>
    <scope>NUCLEOTIDE SEQUENCE [LARGE SCALE GENOMIC DNA]</scope>
    <source>
        <strain evidence="2 3">WL0062</strain>
    </source>
</reference>